<dbReference type="PANTHER" id="PTHR46082:SF11">
    <property type="entry name" value="AAA+ ATPASE DOMAIN-CONTAINING PROTEIN-RELATED"/>
    <property type="match status" value="1"/>
</dbReference>
<dbReference type="Pfam" id="PF13374">
    <property type="entry name" value="TPR_10"/>
    <property type="match status" value="3"/>
</dbReference>
<dbReference type="SUPFAM" id="SSF53167">
    <property type="entry name" value="Purine and uridine phosphorylases"/>
    <property type="match status" value="1"/>
</dbReference>
<feature type="compositionally biased region" description="Polar residues" evidence="1">
    <location>
        <begin position="1026"/>
        <end position="1036"/>
    </location>
</feature>
<dbReference type="InterPro" id="IPR027417">
    <property type="entry name" value="P-loop_NTPase"/>
</dbReference>
<accession>A0A1R3R857</accession>
<evidence type="ECO:0000313" key="3">
    <source>
        <dbReference type="EMBL" id="OOF90643.1"/>
    </source>
</evidence>
<dbReference type="InterPro" id="IPR011990">
    <property type="entry name" value="TPR-like_helical_dom_sf"/>
</dbReference>
<dbReference type="Pfam" id="PF13424">
    <property type="entry name" value="TPR_12"/>
    <property type="match status" value="2"/>
</dbReference>
<dbReference type="Pfam" id="PF00931">
    <property type="entry name" value="NB-ARC"/>
    <property type="match status" value="1"/>
</dbReference>
<reference evidence="4" key="1">
    <citation type="journal article" date="2017" name="Genome Biol.">
        <title>Comparative genomics reveals high biological diversity and specific adaptations in the industrially and medically important fungal genus Aspergillus.</title>
        <authorList>
            <person name="de Vries R.P."/>
            <person name="Riley R."/>
            <person name="Wiebenga A."/>
            <person name="Aguilar-Osorio G."/>
            <person name="Amillis S."/>
            <person name="Uchima C.A."/>
            <person name="Anderluh G."/>
            <person name="Asadollahi M."/>
            <person name="Askin M."/>
            <person name="Barry K."/>
            <person name="Battaglia E."/>
            <person name="Bayram O."/>
            <person name="Benocci T."/>
            <person name="Braus-Stromeyer S.A."/>
            <person name="Caldana C."/>
            <person name="Canovas D."/>
            <person name="Cerqueira G.C."/>
            <person name="Chen F."/>
            <person name="Chen W."/>
            <person name="Choi C."/>
            <person name="Clum A."/>
            <person name="Dos Santos R.A."/>
            <person name="Damasio A.R."/>
            <person name="Diallinas G."/>
            <person name="Emri T."/>
            <person name="Fekete E."/>
            <person name="Flipphi M."/>
            <person name="Freyberg S."/>
            <person name="Gallo A."/>
            <person name="Gournas C."/>
            <person name="Habgood R."/>
            <person name="Hainaut M."/>
            <person name="Harispe M.L."/>
            <person name="Henrissat B."/>
            <person name="Hilden K.S."/>
            <person name="Hope R."/>
            <person name="Hossain A."/>
            <person name="Karabika E."/>
            <person name="Karaffa L."/>
            <person name="Karanyi Z."/>
            <person name="Krasevec N."/>
            <person name="Kuo A."/>
            <person name="Kusch H."/>
            <person name="LaButti K."/>
            <person name="Lagendijk E.L."/>
            <person name="Lapidus A."/>
            <person name="Levasseur A."/>
            <person name="Lindquist E."/>
            <person name="Lipzen A."/>
            <person name="Logrieco A.F."/>
            <person name="MacCabe A."/>
            <person name="Maekelae M.R."/>
            <person name="Malavazi I."/>
            <person name="Melin P."/>
            <person name="Meyer V."/>
            <person name="Mielnichuk N."/>
            <person name="Miskei M."/>
            <person name="Molnar A.P."/>
            <person name="Mule G."/>
            <person name="Ngan C.Y."/>
            <person name="Orejas M."/>
            <person name="Orosz E."/>
            <person name="Ouedraogo J.P."/>
            <person name="Overkamp K.M."/>
            <person name="Park H.-S."/>
            <person name="Perrone G."/>
            <person name="Piumi F."/>
            <person name="Punt P.J."/>
            <person name="Ram A.F."/>
            <person name="Ramon A."/>
            <person name="Rauscher S."/>
            <person name="Record E."/>
            <person name="Riano-Pachon D.M."/>
            <person name="Robert V."/>
            <person name="Roehrig J."/>
            <person name="Ruller R."/>
            <person name="Salamov A."/>
            <person name="Salih N.S."/>
            <person name="Samson R.A."/>
            <person name="Sandor E."/>
            <person name="Sanguinetti M."/>
            <person name="Schuetze T."/>
            <person name="Sepcic K."/>
            <person name="Shelest E."/>
            <person name="Sherlock G."/>
            <person name="Sophianopoulou V."/>
            <person name="Squina F.M."/>
            <person name="Sun H."/>
            <person name="Susca A."/>
            <person name="Todd R.B."/>
            <person name="Tsang A."/>
            <person name="Unkles S.E."/>
            <person name="van de Wiele N."/>
            <person name="van Rossen-Uffink D."/>
            <person name="Oliveira J.V."/>
            <person name="Vesth T.C."/>
            <person name="Visser J."/>
            <person name="Yu J.-H."/>
            <person name="Zhou M."/>
            <person name="Andersen M.R."/>
            <person name="Archer D.B."/>
            <person name="Baker S.E."/>
            <person name="Benoit I."/>
            <person name="Brakhage A.A."/>
            <person name="Braus G.H."/>
            <person name="Fischer R."/>
            <person name="Frisvad J.C."/>
            <person name="Goldman G.H."/>
            <person name="Houbraken J."/>
            <person name="Oakley B."/>
            <person name="Pocsi I."/>
            <person name="Scazzocchio C."/>
            <person name="Seiboth B."/>
            <person name="vanKuyk P.A."/>
            <person name="Wortman J."/>
            <person name="Dyer P.S."/>
            <person name="Grigoriev I.V."/>
        </authorList>
    </citation>
    <scope>NUCLEOTIDE SEQUENCE [LARGE SCALE GENOMIC DNA]</scope>
    <source>
        <strain evidence="4">ITEM 5010</strain>
    </source>
</reference>
<dbReference type="Gene3D" id="1.25.40.10">
    <property type="entry name" value="Tetratricopeptide repeat domain"/>
    <property type="match status" value="2"/>
</dbReference>
<dbReference type="Proteomes" id="UP000188318">
    <property type="component" value="Unassembled WGS sequence"/>
</dbReference>
<organism evidence="3 4">
    <name type="scientific">Aspergillus carbonarius (strain ITEM 5010)</name>
    <dbReference type="NCBI Taxonomy" id="602072"/>
    <lineage>
        <taxon>Eukaryota</taxon>
        <taxon>Fungi</taxon>
        <taxon>Dikarya</taxon>
        <taxon>Ascomycota</taxon>
        <taxon>Pezizomycotina</taxon>
        <taxon>Eurotiomycetes</taxon>
        <taxon>Eurotiomycetidae</taxon>
        <taxon>Eurotiales</taxon>
        <taxon>Aspergillaceae</taxon>
        <taxon>Aspergillus</taxon>
        <taxon>Aspergillus subgen. Circumdati</taxon>
    </lineage>
</organism>
<dbReference type="SMART" id="SM00028">
    <property type="entry name" value="TPR"/>
    <property type="match status" value="6"/>
</dbReference>
<dbReference type="PANTHER" id="PTHR46082">
    <property type="entry name" value="ATP/GTP-BINDING PROTEIN-RELATED"/>
    <property type="match status" value="1"/>
</dbReference>
<dbReference type="EMBL" id="KV907515">
    <property type="protein sequence ID" value="OOF90643.1"/>
    <property type="molecule type" value="Genomic_DNA"/>
</dbReference>
<name>A0A1R3R857_ASPC5</name>
<dbReference type="NCBIfam" id="NF040586">
    <property type="entry name" value="FxSxx_TPR"/>
    <property type="match status" value="1"/>
</dbReference>
<evidence type="ECO:0000256" key="1">
    <source>
        <dbReference type="SAM" id="MobiDB-lite"/>
    </source>
</evidence>
<sequence length="1053" mass="119152">MKLTHQDYKVAWICALPLEMAAAKAMLNEVHDSLSQPATDHNAYTLGSTAGHNIAIACLPAGVYGTTSAATVLSHMLPTFPGLRFALMVGIGGGVPSKSADIRLGDVVVSLPTAMYPGVIQYDYGKTLRDGQFHRTGSLNKPPQFLLTAISQIRSNGMMGNSHLTDIISDTLERHDNMQQSFSRPNDDWLFVPSYTQLDRNPDCLACDPSYLVERSPRPTQEPDIHYGLIASGNQVMKDATTRDSIAQQFGILCFEMEAAGIMGQLPCLVIRGICDYCDSHKHKQWQGYAALVSAAYARTLLLEVPTHSDNVSRNQQTGHWMVPFDQNTRFMGREDIIANLDEWLTQQTRPTKMAIHGLGGVGKTQIALEVAYRMRNKYPNLSIFWIPCTSYESVDQAYVNVAQKFGIPGVKPEDVKQAVSNYLSQESAGEWLLIFDNADDSDMWINGSSAPALKKFLPRSQQGHILFTTRNRTLALKLASPHLIEIPEPDQDISLSILESLIDSDLLVEKDAALRLLEQLAYLPLAITQAASYIQENQISISKYLHLLEGNESQTIDLLSEDFEDEGRYDTIQNPVATTWWISFQHIQELNDLAIEYLSFMACINPREIPTSLLPQRRSENEKTKAIGLLKAYSFVTEQAGRKFLSLHRLVHLTTRSWMKNIGMFRAHVLKTADQFSDVFPDRDISCRKLWREYLPHVLLLIKEDDFLEKQHEYTQMIRRIGSCLSEDGRYNEAEKLIHQVLNIHQRDLGPENLQTLETMADLALIYWYQGRWKKAEELGVQVLKARTQILGFGHPDTLLSMANLASTYLKQGRWQEAEELQIEVLTAYKEILGFEHPNTLLSMSILASIYSNQDRRKQAEEIEVQVFKTRREILGLKHPSTLLSMSNLASIYSNQDRWKEAEEIGVQVFKTRREMIGLENSSTLLSMANLASTYYKQGRWTEAEQLDIKVLWLQKQVIGPEHPDTLITMHNLAFIWHSLGKASDALALMKQCVHLRNKVLGHQHPHTISSTKALDDWIEESNTSPRQYLPASNQEKNDRHAHKIPKAVVDS</sequence>
<feature type="region of interest" description="Disordered" evidence="1">
    <location>
        <begin position="1026"/>
        <end position="1053"/>
    </location>
</feature>
<dbReference type="STRING" id="602072.A0A1R3R857"/>
<feature type="domain" description="NB-ARC" evidence="2">
    <location>
        <begin position="335"/>
        <end position="481"/>
    </location>
</feature>
<dbReference type="GO" id="GO:0003824">
    <property type="term" value="F:catalytic activity"/>
    <property type="evidence" value="ECO:0007669"/>
    <property type="project" value="InterPro"/>
</dbReference>
<dbReference type="GO" id="GO:0009116">
    <property type="term" value="P:nucleoside metabolic process"/>
    <property type="evidence" value="ECO:0007669"/>
    <property type="project" value="InterPro"/>
</dbReference>
<proteinExistence type="predicted"/>
<dbReference type="OMA" id="STWWQQG"/>
<gene>
    <name evidence="3" type="ORF">ASPCADRAFT_156291</name>
</gene>
<evidence type="ECO:0000259" key="2">
    <source>
        <dbReference type="Pfam" id="PF00931"/>
    </source>
</evidence>
<keyword evidence="4" id="KW-1185">Reference proteome</keyword>
<dbReference type="AlphaFoldDB" id="A0A1R3R857"/>
<dbReference type="InterPro" id="IPR035994">
    <property type="entry name" value="Nucleoside_phosphorylase_sf"/>
</dbReference>
<dbReference type="VEuPathDB" id="FungiDB:ASPCADRAFT_156291"/>
<dbReference type="InterPro" id="IPR002182">
    <property type="entry name" value="NB-ARC"/>
</dbReference>
<protein>
    <recommendedName>
        <fullName evidence="2">NB-ARC domain-containing protein</fullName>
    </recommendedName>
</protein>
<dbReference type="Gene3D" id="3.40.50.1580">
    <property type="entry name" value="Nucleoside phosphorylase domain"/>
    <property type="match status" value="1"/>
</dbReference>
<dbReference type="SUPFAM" id="SSF48452">
    <property type="entry name" value="TPR-like"/>
    <property type="match status" value="2"/>
</dbReference>
<dbReference type="Gene3D" id="3.40.50.300">
    <property type="entry name" value="P-loop containing nucleotide triphosphate hydrolases"/>
    <property type="match status" value="1"/>
</dbReference>
<dbReference type="OrthoDB" id="5986190at2759"/>
<dbReference type="InterPro" id="IPR053137">
    <property type="entry name" value="NLR-like"/>
</dbReference>
<dbReference type="SUPFAM" id="SSF52540">
    <property type="entry name" value="P-loop containing nucleoside triphosphate hydrolases"/>
    <property type="match status" value="1"/>
</dbReference>
<evidence type="ECO:0000313" key="4">
    <source>
        <dbReference type="Proteomes" id="UP000188318"/>
    </source>
</evidence>
<dbReference type="GO" id="GO:0043531">
    <property type="term" value="F:ADP binding"/>
    <property type="evidence" value="ECO:0007669"/>
    <property type="project" value="InterPro"/>
</dbReference>
<dbReference type="InterPro" id="IPR019734">
    <property type="entry name" value="TPR_rpt"/>
</dbReference>